<dbReference type="GO" id="GO:0016874">
    <property type="term" value="F:ligase activity"/>
    <property type="evidence" value="ECO:0007669"/>
    <property type="project" value="UniProtKB-KW"/>
</dbReference>
<dbReference type="NCBIfam" id="TIGR00018">
    <property type="entry name" value="panC"/>
    <property type="match status" value="1"/>
</dbReference>
<dbReference type="InterPro" id="IPR042176">
    <property type="entry name" value="Pantoate_ligase_C"/>
</dbReference>
<dbReference type="PANTHER" id="PTHR21299:SF1">
    <property type="entry name" value="PANTOATE--BETA-ALANINE LIGASE"/>
    <property type="match status" value="1"/>
</dbReference>
<feature type="binding site" evidence="8">
    <location>
        <begin position="186"/>
        <end position="189"/>
    </location>
    <ligand>
        <name>ATP</name>
        <dbReference type="ChEBI" id="CHEBI:30616"/>
    </ligand>
</feature>
<dbReference type="EMBL" id="JASBRG010000005">
    <property type="protein sequence ID" value="MDI3319705.1"/>
    <property type="molecule type" value="Genomic_DNA"/>
</dbReference>
<evidence type="ECO:0000313" key="9">
    <source>
        <dbReference type="EMBL" id="MDI3319705.1"/>
    </source>
</evidence>
<keyword evidence="5 8" id="KW-0547">Nucleotide-binding</keyword>
<evidence type="ECO:0000256" key="1">
    <source>
        <dbReference type="ARBA" id="ARBA00004990"/>
    </source>
</evidence>
<dbReference type="HAMAP" id="MF_00158">
    <property type="entry name" value="PanC"/>
    <property type="match status" value="1"/>
</dbReference>
<organism evidence="9 10">
    <name type="scientific">Pinibacter soli</name>
    <dbReference type="NCBI Taxonomy" id="3044211"/>
    <lineage>
        <taxon>Bacteria</taxon>
        <taxon>Pseudomonadati</taxon>
        <taxon>Bacteroidota</taxon>
        <taxon>Chitinophagia</taxon>
        <taxon>Chitinophagales</taxon>
        <taxon>Chitinophagaceae</taxon>
        <taxon>Pinibacter</taxon>
    </lineage>
</organism>
<accession>A0ABT6RAY2</accession>
<dbReference type="Proteomes" id="UP001226434">
    <property type="component" value="Unassembled WGS sequence"/>
</dbReference>
<feature type="binding site" evidence="8">
    <location>
        <begin position="149"/>
        <end position="152"/>
    </location>
    <ligand>
        <name>ATP</name>
        <dbReference type="ChEBI" id="CHEBI:30616"/>
    </ligand>
</feature>
<feature type="binding site" evidence="8">
    <location>
        <position position="61"/>
    </location>
    <ligand>
        <name>(R)-pantoate</name>
        <dbReference type="ChEBI" id="CHEBI:15980"/>
    </ligand>
</feature>
<evidence type="ECO:0000256" key="4">
    <source>
        <dbReference type="ARBA" id="ARBA00022655"/>
    </source>
</evidence>
<dbReference type="Pfam" id="PF02569">
    <property type="entry name" value="Pantoate_ligase"/>
    <property type="match status" value="1"/>
</dbReference>
<dbReference type="InterPro" id="IPR003721">
    <property type="entry name" value="Pantoate_ligase"/>
</dbReference>
<reference evidence="9 10" key="1">
    <citation type="submission" date="2023-05" db="EMBL/GenBank/DDBJ databases">
        <title>Genome sequence of Pinibacter sp. MAH-24.</title>
        <authorList>
            <person name="Huq M.A."/>
        </authorList>
    </citation>
    <scope>NUCLEOTIDE SEQUENCE [LARGE SCALE GENOMIC DNA]</scope>
    <source>
        <strain evidence="9 10">MAH-24</strain>
    </source>
</reference>
<feature type="binding site" evidence="8">
    <location>
        <position position="178"/>
    </location>
    <ligand>
        <name>ATP</name>
        <dbReference type="ChEBI" id="CHEBI:30616"/>
    </ligand>
</feature>
<keyword evidence="3 8" id="KW-0436">Ligase</keyword>
<comment type="pathway">
    <text evidence="1 8">Cofactor biosynthesis; (R)-pantothenate biosynthesis; (R)-pantothenate from (R)-pantoate and beta-alanine: step 1/1.</text>
</comment>
<evidence type="ECO:0000256" key="8">
    <source>
        <dbReference type="HAMAP-Rule" id="MF_00158"/>
    </source>
</evidence>
<dbReference type="PANTHER" id="PTHR21299">
    <property type="entry name" value="CYTIDYLATE KINASE/PANTOATE-BETA-ALANINE LIGASE"/>
    <property type="match status" value="1"/>
</dbReference>
<evidence type="ECO:0000256" key="2">
    <source>
        <dbReference type="ARBA" id="ARBA00009256"/>
    </source>
</evidence>
<proteinExistence type="inferred from homology"/>
<gene>
    <name evidence="8 9" type="primary">panC</name>
    <name evidence="9" type="ORF">QJ048_07970</name>
</gene>
<comment type="subunit">
    <text evidence="8">Homodimer.</text>
</comment>
<feature type="binding site" evidence="8">
    <location>
        <position position="155"/>
    </location>
    <ligand>
        <name>(R)-pantoate</name>
        <dbReference type="ChEBI" id="CHEBI:15980"/>
    </ligand>
</feature>
<dbReference type="CDD" id="cd00560">
    <property type="entry name" value="PanC"/>
    <property type="match status" value="1"/>
</dbReference>
<evidence type="ECO:0000256" key="3">
    <source>
        <dbReference type="ARBA" id="ARBA00022598"/>
    </source>
</evidence>
<comment type="catalytic activity">
    <reaction evidence="7 8">
        <text>(R)-pantoate + beta-alanine + ATP = (R)-pantothenate + AMP + diphosphate + H(+)</text>
        <dbReference type="Rhea" id="RHEA:10912"/>
        <dbReference type="ChEBI" id="CHEBI:15378"/>
        <dbReference type="ChEBI" id="CHEBI:15980"/>
        <dbReference type="ChEBI" id="CHEBI:29032"/>
        <dbReference type="ChEBI" id="CHEBI:30616"/>
        <dbReference type="ChEBI" id="CHEBI:33019"/>
        <dbReference type="ChEBI" id="CHEBI:57966"/>
        <dbReference type="ChEBI" id="CHEBI:456215"/>
        <dbReference type="EC" id="6.3.2.1"/>
    </reaction>
</comment>
<keyword evidence="6 8" id="KW-0067">ATP-binding</keyword>
<sequence>MTIIKGISALQENVNFLKNNGKTIGFVPTMGALHDGHISLITASKAENDITVCSIFVNPTQFNDPKDFEKYPITIEADIEKLELAGTNILFLPSVTEMYPDGFDKVPHYDLGVIETILEGKFRPGHFQGVCQIVHKLLKAVQPHNLYMGQKDYQQCMVINRLIQIENLGVKLHTRPTLREKDGLAMSSRNMRLNEEERKNALTIYRVLNYLKDHIEKESIAYLLDRSNLMLTDNNFRPDYVSIADAETLVPVENWDGHQKIVALIAAYQNEVRLIDNMALD</sequence>
<dbReference type="SUPFAM" id="SSF52374">
    <property type="entry name" value="Nucleotidylyl transferase"/>
    <property type="match status" value="1"/>
</dbReference>
<keyword evidence="8" id="KW-0963">Cytoplasm</keyword>
<keyword evidence="10" id="KW-1185">Reference proteome</keyword>
<name>A0ABT6RAY2_9BACT</name>
<comment type="caution">
    <text evidence="9">The sequence shown here is derived from an EMBL/GenBank/DDBJ whole genome shotgun (WGS) entry which is preliminary data.</text>
</comment>
<feature type="active site" description="Proton donor" evidence="8">
    <location>
        <position position="37"/>
    </location>
</feature>
<comment type="miscellaneous">
    <text evidence="8">The reaction proceeds by a bi uni uni bi ping pong mechanism.</text>
</comment>
<evidence type="ECO:0000313" key="10">
    <source>
        <dbReference type="Proteomes" id="UP001226434"/>
    </source>
</evidence>
<comment type="function">
    <text evidence="8">Catalyzes the condensation of pantoate with beta-alanine in an ATP-dependent reaction via a pantoyl-adenylate intermediate.</text>
</comment>
<comment type="subcellular location">
    <subcellularLocation>
        <location evidence="8">Cytoplasm</location>
    </subcellularLocation>
</comment>
<comment type="similarity">
    <text evidence="2 8">Belongs to the pantothenate synthetase family.</text>
</comment>
<feature type="binding site" evidence="8">
    <location>
        <position position="61"/>
    </location>
    <ligand>
        <name>beta-alanine</name>
        <dbReference type="ChEBI" id="CHEBI:57966"/>
    </ligand>
</feature>
<evidence type="ECO:0000256" key="7">
    <source>
        <dbReference type="ARBA" id="ARBA00048258"/>
    </source>
</evidence>
<feature type="binding site" evidence="8">
    <location>
        <begin position="30"/>
        <end position="37"/>
    </location>
    <ligand>
        <name>ATP</name>
        <dbReference type="ChEBI" id="CHEBI:30616"/>
    </ligand>
</feature>
<dbReference type="InterPro" id="IPR014729">
    <property type="entry name" value="Rossmann-like_a/b/a_fold"/>
</dbReference>
<protein>
    <recommendedName>
        <fullName evidence="8">Pantothenate synthetase</fullName>
        <shortName evidence="8">PS</shortName>
        <ecNumber evidence="8">6.3.2.1</ecNumber>
    </recommendedName>
    <alternativeName>
        <fullName evidence="8">Pantoate--beta-alanine ligase</fullName>
    </alternativeName>
    <alternativeName>
        <fullName evidence="8">Pantoate-activating enzyme</fullName>
    </alternativeName>
</protein>
<evidence type="ECO:0000256" key="5">
    <source>
        <dbReference type="ARBA" id="ARBA00022741"/>
    </source>
</evidence>
<keyword evidence="4 8" id="KW-0566">Pantothenate biosynthesis</keyword>
<evidence type="ECO:0000256" key="6">
    <source>
        <dbReference type="ARBA" id="ARBA00022840"/>
    </source>
</evidence>
<dbReference type="Gene3D" id="3.40.50.620">
    <property type="entry name" value="HUPs"/>
    <property type="match status" value="1"/>
</dbReference>
<dbReference type="EC" id="6.3.2.1" evidence="8"/>
<dbReference type="Gene3D" id="3.30.1300.10">
    <property type="entry name" value="Pantoate-beta-alanine ligase, C-terminal domain"/>
    <property type="match status" value="1"/>
</dbReference>
<dbReference type="RefSeq" id="WP_282333809.1">
    <property type="nucleotide sequence ID" value="NZ_JASBRG010000005.1"/>
</dbReference>